<dbReference type="InterPro" id="IPR015946">
    <property type="entry name" value="KH_dom-like_a/b"/>
</dbReference>
<reference evidence="3 4" key="1">
    <citation type="submission" date="2024-02" db="EMBL/GenBank/DDBJ databases">
        <title>Janibacter sp. nov., isolated from gut of marine sandworm.</title>
        <authorList>
            <person name="Kim B."/>
            <person name="Jun M.O."/>
            <person name="Shin N.-R."/>
        </authorList>
    </citation>
    <scope>NUCLEOTIDE SEQUENCE [LARGE SCALE GENOMIC DNA]</scope>
    <source>
        <strain evidence="3 4">A1S7</strain>
    </source>
</reference>
<dbReference type="CDD" id="cd02644">
    <property type="entry name" value="R3H_jag"/>
    <property type="match status" value="1"/>
</dbReference>
<evidence type="ECO:0000313" key="4">
    <source>
        <dbReference type="Proteomes" id="UP001382727"/>
    </source>
</evidence>
<accession>A0ABZ2MH91</accession>
<dbReference type="Gene3D" id="3.30.1370.50">
    <property type="entry name" value="R3H-like domain"/>
    <property type="match status" value="1"/>
</dbReference>
<feature type="region of interest" description="Disordered" evidence="1">
    <location>
        <begin position="1"/>
        <end position="55"/>
    </location>
</feature>
<dbReference type="SUPFAM" id="SSF82708">
    <property type="entry name" value="R3H domain"/>
    <property type="match status" value="1"/>
</dbReference>
<dbReference type="PANTHER" id="PTHR35800">
    <property type="entry name" value="PROTEIN JAG"/>
    <property type="match status" value="1"/>
</dbReference>
<protein>
    <submittedName>
        <fullName evidence="3">R3H domain-containing nucleic acid-binding protein</fullName>
    </submittedName>
</protein>
<keyword evidence="4" id="KW-1185">Reference proteome</keyword>
<evidence type="ECO:0000256" key="1">
    <source>
        <dbReference type="SAM" id="MobiDB-lite"/>
    </source>
</evidence>
<dbReference type="PROSITE" id="PS51061">
    <property type="entry name" value="R3H"/>
    <property type="match status" value="1"/>
</dbReference>
<dbReference type="PANTHER" id="PTHR35800:SF1">
    <property type="entry name" value="RNA-BINDING PROTEIN KHPB"/>
    <property type="match status" value="1"/>
</dbReference>
<evidence type="ECO:0000259" key="2">
    <source>
        <dbReference type="PROSITE" id="PS51061"/>
    </source>
</evidence>
<feature type="compositionally biased region" description="Polar residues" evidence="1">
    <location>
        <begin position="20"/>
        <end position="34"/>
    </location>
</feature>
<feature type="region of interest" description="Disordered" evidence="1">
    <location>
        <begin position="186"/>
        <end position="239"/>
    </location>
</feature>
<organism evidence="3 4">
    <name type="scientific">Janibacter alittae</name>
    <dbReference type="NCBI Taxonomy" id="3115209"/>
    <lineage>
        <taxon>Bacteria</taxon>
        <taxon>Bacillati</taxon>
        <taxon>Actinomycetota</taxon>
        <taxon>Actinomycetes</taxon>
        <taxon>Micrococcales</taxon>
        <taxon>Intrasporangiaceae</taxon>
        <taxon>Janibacter</taxon>
    </lineage>
</organism>
<dbReference type="Proteomes" id="UP001382727">
    <property type="component" value="Chromosome"/>
</dbReference>
<dbReference type="InterPro" id="IPR036867">
    <property type="entry name" value="R3H_dom_sf"/>
</dbReference>
<feature type="domain" description="R3H" evidence="2">
    <location>
        <begin position="139"/>
        <end position="204"/>
    </location>
</feature>
<dbReference type="Gene3D" id="3.30.300.20">
    <property type="match status" value="1"/>
</dbReference>
<proteinExistence type="predicted"/>
<dbReference type="Pfam" id="PF01424">
    <property type="entry name" value="R3H"/>
    <property type="match status" value="1"/>
</dbReference>
<gene>
    <name evidence="3" type="ORF">V1351_16045</name>
</gene>
<name>A0ABZ2MH91_9MICO</name>
<dbReference type="InterPro" id="IPR034079">
    <property type="entry name" value="R3H_KhpB"/>
</dbReference>
<evidence type="ECO:0000313" key="3">
    <source>
        <dbReference type="EMBL" id="WXB76434.1"/>
    </source>
</evidence>
<dbReference type="SMART" id="SM00393">
    <property type="entry name" value="R3H"/>
    <property type="match status" value="1"/>
</dbReference>
<dbReference type="EMBL" id="CP144913">
    <property type="protein sequence ID" value="WXB76434.1"/>
    <property type="molecule type" value="Genomic_DNA"/>
</dbReference>
<sequence length="239" mass="24785">MSENSMSVGSSSRDEPDQEATVTSDVATTGQIDQESAAGSGSTHGGGRRRSLEREGEVAADFLETLLDIADLDGDIDLDIDGDRAAVAVVDSDEGRVPRRLVGQNGKVLEALQELTRLAVQSATGDRSRLMLDVAGHRAARRAELVEVARAAIASVKESGESVDLDPMTAFERKVVHDEVLASGLVSDSSGTEPRRFVVVHPAEDGLASRPGEDAAGTGSEASTSGPPPVTDDGPADPA</sequence>
<dbReference type="InterPro" id="IPR039247">
    <property type="entry name" value="KhpB"/>
</dbReference>
<dbReference type="InterPro" id="IPR001374">
    <property type="entry name" value="R3H_dom"/>
</dbReference>
<feature type="compositionally biased region" description="Low complexity" evidence="1">
    <location>
        <begin position="1"/>
        <end position="11"/>
    </location>
</feature>